<reference evidence="4" key="1">
    <citation type="submission" date="2017-09" db="EMBL/GenBank/DDBJ databases">
        <authorList>
            <person name="Feng G."/>
            <person name="Zhu H."/>
        </authorList>
    </citation>
    <scope>NUCLEOTIDE SEQUENCE [LARGE SCALE GENOMIC DNA]</scope>
    <source>
        <strain evidence="4">1PNM-20</strain>
    </source>
</reference>
<accession>A0A2A2SJ64</accession>
<evidence type="ECO:0000259" key="2">
    <source>
        <dbReference type="Pfam" id="PF20789"/>
    </source>
</evidence>
<organism evidence="3 4">
    <name type="scientific">Sphingomonas lenta</name>
    <dbReference type="NCBI Taxonomy" id="1141887"/>
    <lineage>
        <taxon>Bacteria</taxon>
        <taxon>Pseudomonadati</taxon>
        <taxon>Pseudomonadota</taxon>
        <taxon>Alphaproteobacteria</taxon>
        <taxon>Sphingomonadales</taxon>
        <taxon>Sphingomonadaceae</taxon>
        <taxon>Sphingomonas</taxon>
    </lineage>
</organism>
<dbReference type="Proteomes" id="UP000218151">
    <property type="component" value="Unassembled WGS sequence"/>
</dbReference>
<dbReference type="AlphaFoldDB" id="A0A2A2SJ64"/>
<dbReference type="RefSeq" id="WP_095996375.1">
    <property type="nucleotide sequence ID" value="NZ_NSLI01000001.1"/>
</dbReference>
<dbReference type="Pfam" id="PF13622">
    <property type="entry name" value="4HBT_3"/>
    <property type="match status" value="1"/>
</dbReference>
<evidence type="ECO:0000313" key="3">
    <source>
        <dbReference type="EMBL" id="PAX09269.1"/>
    </source>
</evidence>
<dbReference type="EMBL" id="NSLI01000001">
    <property type="protein sequence ID" value="PAX09269.1"/>
    <property type="molecule type" value="Genomic_DNA"/>
</dbReference>
<name>A0A2A2SJ64_9SPHN</name>
<feature type="domain" description="Acyl-CoA thioesterase-like C-terminal" evidence="2">
    <location>
        <begin position="130"/>
        <end position="258"/>
    </location>
</feature>
<gene>
    <name evidence="3" type="ORF">CKY28_00450</name>
</gene>
<proteinExistence type="predicted"/>
<sequence>MTSLPQLLAALEPLEDGWRGAIPETWLQGRTAYGGLSTALALHAAKQVEPDLPPLRSAQVSFIGPLAGTVMLRAYTLRRGRNAAFVQADVESEAGLGLRAVFVFMRDQASAIDHAVVRAPDFPKPDSGDPIYSGKSRAGMPGFLANFEFVDRREPADGGAEWLRWCHLKERDGLDPEVELAVMADCLPPAALKLMRDFVPLSSMTWLLNVLGPVPANEEGWWLLRAQTDYARAGSSSQEMNIWSADGTPVAQQMQSVAIFG</sequence>
<evidence type="ECO:0000259" key="1">
    <source>
        <dbReference type="Pfam" id="PF13622"/>
    </source>
</evidence>
<dbReference type="InterPro" id="IPR049449">
    <property type="entry name" value="TesB_ACOT8-like_N"/>
</dbReference>
<dbReference type="Pfam" id="PF20789">
    <property type="entry name" value="4HBT_3C"/>
    <property type="match status" value="1"/>
</dbReference>
<evidence type="ECO:0000313" key="4">
    <source>
        <dbReference type="Proteomes" id="UP000218151"/>
    </source>
</evidence>
<dbReference type="InterPro" id="IPR049450">
    <property type="entry name" value="ACOT8-like_C"/>
</dbReference>
<dbReference type="InterPro" id="IPR042171">
    <property type="entry name" value="Acyl-CoA_hotdog"/>
</dbReference>
<dbReference type="Gene3D" id="2.40.160.210">
    <property type="entry name" value="Acyl-CoA thioesterase, double hotdog domain"/>
    <property type="match status" value="1"/>
</dbReference>
<keyword evidence="4" id="KW-1185">Reference proteome</keyword>
<dbReference type="InterPro" id="IPR029069">
    <property type="entry name" value="HotDog_dom_sf"/>
</dbReference>
<protein>
    <recommendedName>
        <fullName evidence="5">Acyl-CoA thioesterase</fullName>
    </recommendedName>
</protein>
<dbReference type="SUPFAM" id="SSF54637">
    <property type="entry name" value="Thioesterase/thiol ester dehydrase-isomerase"/>
    <property type="match status" value="2"/>
</dbReference>
<evidence type="ECO:0008006" key="5">
    <source>
        <dbReference type="Google" id="ProtNLM"/>
    </source>
</evidence>
<dbReference type="OrthoDB" id="7059210at2"/>
<comment type="caution">
    <text evidence="3">The sequence shown here is derived from an EMBL/GenBank/DDBJ whole genome shotgun (WGS) entry which is preliminary data.</text>
</comment>
<feature type="domain" description="Acyl-CoA thioesterase-like N-terminal HotDog" evidence="1">
    <location>
        <begin position="22"/>
        <end position="105"/>
    </location>
</feature>